<dbReference type="InterPro" id="IPR032710">
    <property type="entry name" value="NTF2-like_dom_sf"/>
</dbReference>
<dbReference type="SUPFAM" id="SSF88659">
    <property type="entry name" value="Sigma3 and sigma4 domains of RNA polymerase sigma factors"/>
    <property type="match status" value="1"/>
</dbReference>
<evidence type="ECO:0000256" key="2">
    <source>
        <dbReference type="ARBA" id="ARBA00011344"/>
    </source>
</evidence>
<evidence type="ECO:0000256" key="4">
    <source>
        <dbReference type="ARBA" id="ARBA00023082"/>
    </source>
</evidence>
<feature type="region of interest" description="Disordered" evidence="7">
    <location>
        <begin position="314"/>
        <end position="340"/>
    </location>
</feature>
<dbReference type="NCBIfam" id="TIGR02937">
    <property type="entry name" value="sigma70-ECF"/>
    <property type="match status" value="1"/>
</dbReference>
<organism evidence="10 11">
    <name type="scientific">Rhodococcus olei</name>
    <dbReference type="NCBI Taxonomy" id="2161675"/>
    <lineage>
        <taxon>Bacteria</taxon>
        <taxon>Bacillati</taxon>
        <taxon>Actinomycetota</taxon>
        <taxon>Actinomycetes</taxon>
        <taxon>Mycobacteriales</taxon>
        <taxon>Nocardiaceae</taxon>
        <taxon>Rhodococcus</taxon>
    </lineage>
</organism>
<comment type="similarity">
    <text evidence="1">Belongs to the sigma-70 factor family. ECF subfamily.</text>
</comment>
<sequence length="340" mass="36064">MNDYSQPDFNPGRTYTDVVQDTAEVDEFETHRGHLMSVGYRLTGSVADAEDAVQEAWLRLHAADAGAIVDLRAWLTTVVGRICLDHLRSAAVRRESYVGQWLPEPIVTPVTGTSPADPLDVVVRSEDARIAAMVVLDTLGPDQRTAFVLHDGFGVPFDTIAEVLGTSVAGSRQLASRARRAVAAADVPPPDPDHDAAVGRLLVAMASGDLQAVLDALHPDALVIGDAGGTTRTAVNVIHGADKFARFFLGLARRYGEQSFLALEPAMVNGRLGIYSHGSPGDETHPGFPPRAGGFTVRDGKVWAAYDFANPAKLSGVRRASPPPSNPPVDPPTAPGTNPC</sequence>
<dbReference type="InterPro" id="IPR013325">
    <property type="entry name" value="RNA_pol_sigma_r2"/>
</dbReference>
<evidence type="ECO:0000256" key="6">
    <source>
        <dbReference type="ARBA" id="ARBA00023163"/>
    </source>
</evidence>
<feature type="compositionally biased region" description="Pro residues" evidence="7">
    <location>
        <begin position="321"/>
        <end position="334"/>
    </location>
</feature>
<evidence type="ECO:0000259" key="8">
    <source>
        <dbReference type="Pfam" id="PF04542"/>
    </source>
</evidence>
<evidence type="ECO:0000313" key="11">
    <source>
        <dbReference type="Proteomes" id="UP001501183"/>
    </source>
</evidence>
<dbReference type="InterPro" id="IPR007627">
    <property type="entry name" value="RNA_pol_sigma70_r2"/>
</dbReference>
<evidence type="ECO:0000256" key="1">
    <source>
        <dbReference type="ARBA" id="ARBA00010641"/>
    </source>
</evidence>
<dbReference type="InterPro" id="IPR052704">
    <property type="entry name" value="ECF_Sigma-70_Domain"/>
</dbReference>
<evidence type="ECO:0000256" key="5">
    <source>
        <dbReference type="ARBA" id="ARBA00023125"/>
    </source>
</evidence>
<dbReference type="Gene3D" id="1.10.10.10">
    <property type="entry name" value="Winged helix-like DNA-binding domain superfamily/Winged helix DNA-binding domain"/>
    <property type="match status" value="1"/>
</dbReference>
<dbReference type="Proteomes" id="UP001501183">
    <property type="component" value="Unassembled WGS sequence"/>
</dbReference>
<evidence type="ECO:0000256" key="3">
    <source>
        <dbReference type="ARBA" id="ARBA00023015"/>
    </source>
</evidence>
<dbReference type="InterPro" id="IPR036388">
    <property type="entry name" value="WH-like_DNA-bd_sf"/>
</dbReference>
<reference evidence="11" key="1">
    <citation type="journal article" date="2019" name="Int. J. Syst. Evol. Microbiol.">
        <title>The Global Catalogue of Microorganisms (GCM) 10K type strain sequencing project: providing services to taxonomists for standard genome sequencing and annotation.</title>
        <authorList>
            <consortium name="The Broad Institute Genomics Platform"/>
            <consortium name="The Broad Institute Genome Sequencing Center for Infectious Disease"/>
            <person name="Wu L."/>
            <person name="Ma J."/>
        </authorList>
    </citation>
    <scope>NUCLEOTIDE SEQUENCE [LARGE SCALE GENOMIC DNA]</scope>
    <source>
        <strain evidence="11">JCM 32206</strain>
    </source>
</reference>
<feature type="domain" description="RNA polymerase sigma factor 70 region 4 type 2" evidence="9">
    <location>
        <begin position="134"/>
        <end position="181"/>
    </location>
</feature>
<dbReference type="Pfam" id="PF04542">
    <property type="entry name" value="Sigma70_r2"/>
    <property type="match status" value="1"/>
</dbReference>
<dbReference type="PANTHER" id="PTHR30173:SF36">
    <property type="entry name" value="ECF RNA POLYMERASE SIGMA FACTOR SIGJ"/>
    <property type="match status" value="1"/>
</dbReference>
<evidence type="ECO:0000256" key="7">
    <source>
        <dbReference type="SAM" id="MobiDB-lite"/>
    </source>
</evidence>
<keyword evidence="11" id="KW-1185">Reference proteome</keyword>
<feature type="domain" description="RNA polymerase sigma-70 region 2" evidence="8">
    <location>
        <begin position="28"/>
        <end position="91"/>
    </location>
</feature>
<dbReference type="Gene3D" id="1.10.1740.10">
    <property type="match status" value="1"/>
</dbReference>
<dbReference type="Gene3D" id="3.10.450.50">
    <property type="match status" value="1"/>
</dbReference>
<dbReference type="SUPFAM" id="SSF88946">
    <property type="entry name" value="Sigma2 domain of RNA polymerase sigma factors"/>
    <property type="match status" value="1"/>
</dbReference>
<accession>A0ABP8PPS3</accession>
<dbReference type="NCBIfam" id="NF007214">
    <property type="entry name" value="PRK09636.1"/>
    <property type="match status" value="1"/>
</dbReference>
<comment type="subunit">
    <text evidence="2">Interacts transiently with the RNA polymerase catalytic core formed by RpoA, RpoB, RpoC and RpoZ (2 alpha, 1 beta, 1 beta' and 1 omega subunit) to form the RNA polymerase holoenzyme that can initiate transcription.</text>
</comment>
<keyword evidence="4" id="KW-0731">Sigma factor</keyword>
<dbReference type="InterPro" id="IPR013324">
    <property type="entry name" value="RNA_pol_sigma_r3/r4-like"/>
</dbReference>
<dbReference type="PANTHER" id="PTHR30173">
    <property type="entry name" value="SIGMA 19 FACTOR"/>
    <property type="match status" value="1"/>
</dbReference>
<dbReference type="InterPro" id="IPR014284">
    <property type="entry name" value="RNA_pol_sigma-70_dom"/>
</dbReference>
<keyword evidence="5" id="KW-0238">DNA-binding</keyword>
<dbReference type="EMBL" id="BAABFB010000075">
    <property type="protein sequence ID" value="GAA4489397.1"/>
    <property type="molecule type" value="Genomic_DNA"/>
</dbReference>
<gene>
    <name evidence="10" type="primary">sigJ_2</name>
    <name evidence="10" type="ORF">GCM10023094_50910</name>
</gene>
<dbReference type="Pfam" id="PF08281">
    <property type="entry name" value="Sigma70_r4_2"/>
    <property type="match status" value="1"/>
</dbReference>
<dbReference type="InterPro" id="IPR013249">
    <property type="entry name" value="RNA_pol_sigma70_r4_t2"/>
</dbReference>
<dbReference type="SUPFAM" id="SSF54427">
    <property type="entry name" value="NTF2-like"/>
    <property type="match status" value="1"/>
</dbReference>
<keyword evidence="3" id="KW-0805">Transcription regulation</keyword>
<evidence type="ECO:0000259" key="9">
    <source>
        <dbReference type="Pfam" id="PF08281"/>
    </source>
</evidence>
<keyword evidence="6" id="KW-0804">Transcription</keyword>
<protein>
    <submittedName>
        <fullName evidence="10">Sigma-70 family RNA polymerase sigma factor SigJ</fullName>
    </submittedName>
</protein>
<name>A0ABP8PPS3_9NOCA</name>
<proteinExistence type="inferred from homology"/>
<comment type="caution">
    <text evidence="10">The sequence shown here is derived from an EMBL/GenBank/DDBJ whole genome shotgun (WGS) entry which is preliminary data.</text>
</comment>
<evidence type="ECO:0000313" key="10">
    <source>
        <dbReference type="EMBL" id="GAA4489397.1"/>
    </source>
</evidence>